<dbReference type="AlphaFoldDB" id="A0A554WNN3"/>
<dbReference type="Pfam" id="PF07927">
    <property type="entry name" value="HicA_toxin"/>
    <property type="match status" value="1"/>
</dbReference>
<evidence type="ECO:0000313" key="8">
    <source>
        <dbReference type="EMBL" id="TSE25184.1"/>
    </source>
</evidence>
<dbReference type="GO" id="GO:0016787">
    <property type="term" value="F:hydrolase activity"/>
    <property type="evidence" value="ECO:0007669"/>
    <property type="project" value="UniProtKB-KW"/>
</dbReference>
<dbReference type="InterPro" id="IPR038570">
    <property type="entry name" value="HicA_sf"/>
</dbReference>
<evidence type="ECO:0000313" key="9">
    <source>
        <dbReference type="Proteomes" id="UP000318554"/>
    </source>
</evidence>
<keyword evidence="5" id="KW-0378">Hydrolase</keyword>
<keyword evidence="2" id="KW-1277">Toxin-antitoxin system</keyword>
<gene>
    <name evidence="8" type="ORF">Taqua_01229</name>
</gene>
<dbReference type="GO" id="GO:0003729">
    <property type="term" value="F:mRNA binding"/>
    <property type="evidence" value="ECO:0007669"/>
    <property type="project" value="InterPro"/>
</dbReference>
<keyword evidence="7" id="KW-0346">Stress response</keyword>
<protein>
    <submittedName>
        <fullName evidence="8">HicA toxin of bacterial toxin-antitoxin</fullName>
    </submittedName>
</protein>
<comment type="similarity">
    <text evidence="1">Belongs to the HicA mRNA interferase family.</text>
</comment>
<evidence type="ECO:0000256" key="1">
    <source>
        <dbReference type="ARBA" id="ARBA00006620"/>
    </source>
</evidence>
<keyword evidence="6" id="KW-0694">RNA-binding</keyword>
<dbReference type="SUPFAM" id="SSF54786">
    <property type="entry name" value="YcfA/nrd intein domain"/>
    <property type="match status" value="1"/>
</dbReference>
<organism evidence="8 9">
    <name type="scientific">Tepidimonas aquatica</name>
    <dbReference type="NCBI Taxonomy" id="247482"/>
    <lineage>
        <taxon>Bacteria</taxon>
        <taxon>Pseudomonadati</taxon>
        <taxon>Pseudomonadota</taxon>
        <taxon>Betaproteobacteria</taxon>
        <taxon>Burkholderiales</taxon>
        <taxon>Tepidimonas</taxon>
    </lineage>
</organism>
<evidence type="ECO:0000256" key="4">
    <source>
        <dbReference type="ARBA" id="ARBA00022759"/>
    </source>
</evidence>
<keyword evidence="3" id="KW-0540">Nuclease</keyword>
<evidence type="ECO:0000256" key="3">
    <source>
        <dbReference type="ARBA" id="ARBA00022722"/>
    </source>
</evidence>
<evidence type="ECO:0000256" key="7">
    <source>
        <dbReference type="ARBA" id="ARBA00023016"/>
    </source>
</evidence>
<name>A0A554WNN3_9BURK</name>
<dbReference type="EMBL" id="VJNA01000012">
    <property type="protein sequence ID" value="TSE25184.1"/>
    <property type="molecule type" value="Genomic_DNA"/>
</dbReference>
<reference evidence="8 9" key="1">
    <citation type="submission" date="2019-07" db="EMBL/GenBank/DDBJ databases">
        <title>Tepidimonas aquatica CLN-1 draft genome.</title>
        <authorList>
            <person name="Da Costa M.S."/>
            <person name="Froufe H.J.C."/>
            <person name="Egas C."/>
            <person name="Albuquerque L."/>
        </authorList>
    </citation>
    <scope>NUCLEOTIDE SEQUENCE [LARGE SCALE GENOMIC DNA]</scope>
    <source>
        <strain evidence="8 9">CLN-1</strain>
    </source>
</reference>
<dbReference type="GO" id="GO:0004519">
    <property type="term" value="F:endonuclease activity"/>
    <property type="evidence" value="ECO:0007669"/>
    <property type="project" value="UniProtKB-KW"/>
</dbReference>
<keyword evidence="9" id="KW-1185">Reference proteome</keyword>
<sequence length="69" mass="7633">MIYHKKMNGKEIIKRLEAAGWRLVRVQGSHHILVKPGAPRSVPVPVHGSRELSSGLVKAIERQSGVKLT</sequence>
<evidence type="ECO:0000256" key="5">
    <source>
        <dbReference type="ARBA" id="ARBA00022801"/>
    </source>
</evidence>
<evidence type="ECO:0000256" key="6">
    <source>
        <dbReference type="ARBA" id="ARBA00022884"/>
    </source>
</evidence>
<dbReference type="InterPro" id="IPR012933">
    <property type="entry name" value="HicA_mRNA_interferase"/>
</dbReference>
<comment type="caution">
    <text evidence="8">The sequence shown here is derived from an EMBL/GenBank/DDBJ whole genome shotgun (WGS) entry which is preliminary data.</text>
</comment>
<proteinExistence type="inferred from homology"/>
<evidence type="ECO:0000256" key="2">
    <source>
        <dbReference type="ARBA" id="ARBA00022649"/>
    </source>
</evidence>
<dbReference type="Gene3D" id="3.30.920.30">
    <property type="entry name" value="Hypothetical protein"/>
    <property type="match status" value="1"/>
</dbReference>
<keyword evidence="4" id="KW-0255">Endonuclease</keyword>
<dbReference type="Proteomes" id="UP000318554">
    <property type="component" value="Unassembled WGS sequence"/>
</dbReference>
<accession>A0A554WNN3</accession>